<evidence type="ECO:0000259" key="1">
    <source>
        <dbReference type="Pfam" id="PF13304"/>
    </source>
</evidence>
<dbReference type="InterPro" id="IPR027417">
    <property type="entry name" value="P-loop_NTPase"/>
</dbReference>
<protein>
    <submittedName>
        <fullName evidence="2">AAA domain-containing protein, putative AbiEii toxin, Type IV TA system</fullName>
    </submittedName>
</protein>
<organism evidence="2 3">
    <name type="scientific">Thalassovita litoralis</name>
    <dbReference type="NCBI Taxonomy" id="1010611"/>
    <lineage>
        <taxon>Bacteria</taxon>
        <taxon>Pseudomonadati</taxon>
        <taxon>Pseudomonadota</taxon>
        <taxon>Alphaproteobacteria</taxon>
        <taxon>Rhodobacterales</taxon>
        <taxon>Roseobacteraceae</taxon>
        <taxon>Thalassovita</taxon>
    </lineage>
</organism>
<proteinExistence type="predicted"/>
<evidence type="ECO:0000313" key="3">
    <source>
        <dbReference type="Proteomes" id="UP000316030"/>
    </source>
</evidence>
<accession>A0A521FVV4</accession>
<dbReference type="EMBL" id="FXTO01000062">
    <property type="protein sequence ID" value="SMO99850.1"/>
    <property type="molecule type" value="Genomic_DNA"/>
</dbReference>
<dbReference type="PANTHER" id="PTHR43581">
    <property type="entry name" value="ATP/GTP PHOSPHATASE"/>
    <property type="match status" value="1"/>
</dbReference>
<evidence type="ECO:0000313" key="2">
    <source>
        <dbReference type="EMBL" id="SMO99850.1"/>
    </source>
</evidence>
<reference evidence="2 3" key="1">
    <citation type="submission" date="2017-05" db="EMBL/GenBank/DDBJ databases">
        <authorList>
            <person name="Varghese N."/>
            <person name="Submissions S."/>
        </authorList>
    </citation>
    <scope>NUCLEOTIDE SEQUENCE [LARGE SCALE GENOMIC DNA]</scope>
    <source>
        <strain evidence="2 3">DSM 29506</strain>
    </source>
</reference>
<keyword evidence="3" id="KW-1185">Reference proteome</keyword>
<dbReference type="Pfam" id="PF13304">
    <property type="entry name" value="AAA_21"/>
    <property type="match status" value="1"/>
</dbReference>
<dbReference type="OrthoDB" id="9789856at2"/>
<dbReference type="AlphaFoldDB" id="A0A521FVV4"/>
<dbReference type="GO" id="GO:0016887">
    <property type="term" value="F:ATP hydrolysis activity"/>
    <property type="evidence" value="ECO:0007669"/>
    <property type="project" value="InterPro"/>
</dbReference>
<dbReference type="InterPro" id="IPR051396">
    <property type="entry name" value="Bact_Antivir_Def_Nuclease"/>
</dbReference>
<dbReference type="SUPFAM" id="SSF52540">
    <property type="entry name" value="P-loop containing nucleoside triphosphate hydrolases"/>
    <property type="match status" value="1"/>
</dbReference>
<feature type="domain" description="ATPase AAA-type core" evidence="1">
    <location>
        <begin position="279"/>
        <end position="396"/>
    </location>
</feature>
<dbReference type="Proteomes" id="UP000316030">
    <property type="component" value="Unassembled WGS sequence"/>
</dbReference>
<dbReference type="PANTHER" id="PTHR43581:SF2">
    <property type="entry name" value="EXCINUCLEASE ATPASE SUBUNIT"/>
    <property type="match status" value="1"/>
</dbReference>
<dbReference type="RefSeq" id="WP_142495098.1">
    <property type="nucleotide sequence ID" value="NZ_FXTO01000062.1"/>
</dbReference>
<name>A0A521FVV4_9RHOB</name>
<dbReference type="GO" id="GO:0005524">
    <property type="term" value="F:ATP binding"/>
    <property type="evidence" value="ECO:0007669"/>
    <property type="project" value="InterPro"/>
</dbReference>
<dbReference type="InterPro" id="IPR003959">
    <property type="entry name" value="ATPase_AAA_core"/>
</dbReference>
<dbReference type="Gene3D" id="3.40.50.300">
    <property type="entry name" value="P-loop containing nucleotide triphosphate hydrolases"/>
    <property type="match status" value="1"/>
</dbReference>
<sequence length="503" mass="56195">MYAENDFQLLEARTADVRVEMPWRRKDRPYINPHAIFSRKPHMAGEQHEHLTAVIGKNGTGKSHLLSAIVQTFLRLEELHQGKRQEIKDDLPLKLLVYRVDGYHCTVTQAGHRSISIQVNGKDVAPRDLPLPKRIVALTISPFDKFPLPRTIRRSVVQVDAASSMYQYLGLRDNFGKASIRTLLFRSLSSLFDATDNSALRLSNIGAVFEFLGMRPMVNVIYAFRERSLLHDIASGADPYTDHTLSYTKRRLLEDISRSDVPLNALQRQARLAFEKARGSRIETHADLETGFQDPLFLDLQPLRRAGLLSMSGVEVELKDGGPTDLLQASSGQLSMVSALIALASVIKNGSLVLIDEPELSLHPEWQVKYVDLLLRTFARYHGCHFVVATHSPMVISELPEHAEVISLDQEDLPSTKELQGQSADYLLAEVFGAPTSNNLYVRERIVTALRLIANGDMNSQAFGEALVDLRKFATELDANDPAAELIRNVEEAARDVGTEAQS</sequence>
<gene>
    <name evidence="2" type="ORF">SAMN06265173_1621</name>
</gene>